<evidence type="ECO:0000313" key="4">
    <source>
        <dbReference type="Proteomes" id="UP000612233"/>
    </source>
</evidence>
<name>A0A927BBB5_9BACT</name>
<dbReference type="Proteomes" id="UP000612233">
    <property type="component" value="Unassembled WGS sequence"/>
</dbReference>
<feature type="domain" description="DUF4397" evidence="2">
    <location>
        <begin position="42"/>
        <end position="151"/>
    </location>
</feature>
<dbReference type="AlphaFoldDB" id="A0A927BBB5"/>
<protein>
    <submittedName>
        <fullName evidence="3">DUF4397 domain-containing protein</fullName>
    </submittedName>
</protein>
<dbReference type="EMBL" id="JACXAD010000003">
    <property type="protein sequence ID" value="MBD2766967.1"/>
    <property type="molecule type" value="Genomic_DNA"/>
</dbReference>
<gene>
    <name evidence="3" type="ORF">IC235_03555</name>
</gene>
<feature type="signal peptide" evidence="1">
    <location>
        <begin position="1"/>
        <end position="22"/>
    </location>
</feature>
<organism evidence="3 4">
    <name type="scientific">Hymenobacter montanus</name>
    <dbReference type="NCBI Taxonomy" id="2771359"/>
    <lineage>
        <taxon>Bacteria</taxon>
        <taxon>Pseudomonadati</taxon>
        <taxon>Bacteroidota</taxon>
        <taxon>Cytophagia</taxon>
        <taxon>Cytophagales</taxon>
        <taxon>Hymenobacteraceae</taxon>
        <taxon>Hymenobacter</taxon>
    </lineage>
</organism>
<sequence>MTTAFVLRRAFQAVLPATLLLAACGKDDKPADPVPVVDQGRIKVHHAAASANVPVKFLFDDVEKATLSYELNSSYSGYQAVNTGSRSIKVNVAASGTTATSQNVTVEKDRNYSYFAYANSGSGVAGLFIPDDLTPPASGKAKIRLVHLAQGTSNPLKLSSESIAGLIDVNNINVVVANYTPIPPATTPPAGSTVGASSFVEIPAGPYNIAITYGSPSVAVTHVGDGSGSGTGTKNYEAGKIYTVVFRGSSALLDPALQPKAVVISNN</sequence>
<keyword evidence="4" id="KW-1185">Reference proteome</keyword>
<reference evidence="3" key="1">
    <citation type="submission" date="2020-09" db="EMBL/GenBank/DDBJ databases">
        <authorList>
            <person name="Kim M.K."/>
        </authorList>
    </citation>
    <scope>NUCLEOTIDE SEQUENCE</scope>
    <source>
        <strain evidence="3">BT664</strain>
    </source>
</reference>
<evidence type="ECO:0000256" key="1">
    <source>
        <dbReference type="SAM" id="SignalP"/>
    </source>
</evidence>
<dbReference type="Pfam" id="PF14344">
    <property type="entry name" value="DUF4397"/>
    <property type="match status" value="1"/>
</dbReference>
<dbReference type="InterPro" id="IPR025510">
    <property type="entry name" value="DUF4397"/>
</dbReference>
<evidence type="ECO:0000313" key="3">
    <source>
        <dbReference type="EMBL" id="MBD2766967.1"/>
    </source>
</evidence>
<comment type="caution">
    <text evidence="3">The sequence shown here is derived from an EMBL/GenBank/DDBJ whole genome shotgun (WGS) entry which is preliminary data.</text>
</comment>
<proteinExistence type="predicted"/>
<accession>A0A927BBB5</accession>
<feature type="chain" id="PRO_5037942600" evidence="1">
    <location>
        <begin position="23"/>
        <end position="267"/>
    </location>
</feature>
<keyword evidence="1" id="KW-0732">Signal</keyword>
<dbReference type="RefSeq" id="WP_191003799.1">
    <property type="nucleotide sequence ID" value="NZ_JACXAD010000003.1"/>
</dbReference>
<evidence type="ECO:0000259" key="2">
    <source>
        <dbReference type="Pfam" id="PF14344"/>
    </source>
</evidence>